<evidence type="ECO:0000313" key="1">
    <source>
        <dbReference type="EMBL" id="KAJ6649359.1"/>
    </source>
</evidence>
<proteinExistence type="predicted"/>
<sequence>MKLVPSVPDLIIVFLCITVSVLSATISNSLLYQAPDECRWSGSADDITLVCRLRTINSELENTNFSVIQPQNTIRLRLECNDALLFQSSISPGSFHPLFELRSLTINYCKIGNLTDGSFQGLRELRNLTIRTHNTDWSPMSLEISPNVFTEDEEVSWGKSQIC</sequence>
<gene>
    <name evidence="1" type="primary">Tollo_2</name>
    <name evidence="1" type="ORF">Bhyg_04593</name>
</gene>
<dbReference type="SUPFAM" id="SSF52058">
    <property type="entry name" value="L domain-like"/>
    <property type="match status" value="1"/>
</dbReference>
<dbReference type="AlphaFoldDB" id="A0A9Q0S8H5"/>
<evidence type="ECO:0000313" key="2">
    <source>
        <dbReference type="Proteomes" id="UP001151699"/>
    </source>
</evidence>
<keyword evidence="1" id="KW-0675">Receptor</keyword>
<comment type="caution">
    <text evidence="1">The sequence shown here is derived from an EMBL/GenBank/DDBJ whole genome shotgun (WGS) entry which is preliminary data.</text>
</comment>
<protein>
    <submittedName>
        <fullName evidence="1">Toll-like receptor Tollo</fullName>
    </submittedName>
</protein>
<keyword evidence="2" id="KW-1185">Reference proteome</keyword>
<name>A0A9Q0S8H5_9DIPT</name>
<dbReference type="OrthoDB" id="2015831at2759"/>
<dbReference type="Gene3D" id="3.80.10.10">
    <property type="entry name" value="Ribonuclease Inhibitor"/>
    <property type="match status" value="1"/>
</dbReference>
<organism evidence="1 2">
    <name type="scientific">Pseudolycoriella hygida</name>
    <dbReference type="NCBI Taxonomy" id="35572"/>
    <lineage>
        <taxon>Eukaryota</taxon>
        <taxon>Metazoa</taxon>
        <taxon>Ecdysozoa</taxon>
        <taxon>Arthropoda</taxon>
        <taxon>Hexapoda</taxon>
        <taxon>Insecta</taxon>
        <taxon>Pterygota</taxon>
        <taxon>Neoptera</taxon>
        <taxon>Endopterygota</taxon>
        <taxon>Diptera</taxon>
        <taxon>Nematocera</taxon>
        <taxon>Sciaroidea</taxon>
        <taxon>Sciaridae</taxon>
        <taxon>Pseudolycoriella</taxon>
    </lineage>
</organism>
<reference evidence="1" key="1">
    <citation type="submission" date="2022-07" db="EMBL/GenBank/DDBJ databases">
        <authorList>
            <person name="Trinca V."/>
            <person name="Uliana J.V.C."/>
            <person name="Torres T.T."/>
            <person name="Ward R.J."/>
            <person name="Monesi N."/>
        </authorList>
    </citation>
    <scope>NUCLEOTIDE SEQUENCE</scope>
    <source>
        <strain evidence="1">HSMRA1968</strain>
        <tissue evidence="1">Whole embryos</tissue>
    </source>
</reference>
<dbReference type="Proteomes" id="UP001151699">
    <property type="component" value="Chromosome A"/>
</dbReference>
<dbReference type="EMBL" id="WJQU01000001">
    <property type="protein sequence ID" value="KAJ6649359.1"/>
    <property type="molecule type" value="Genomic_DNA"/>
</dbReference>
<accession>A0A9Q0S8H5</accession>
<dbReference type="InterPro" id="IPR032675">
    <property type="entry name" value="LRR_dom_sf"/>
</dbReference>